<dbReference type="InterPro" id="IPR040676">
    <property type="entry name" value="DUF5641"/>
</dbReference>
<feature type="domain" description="DUF5641" evidence="1">
    <location>
        <begin position="531"/>
        <end position="598"/>
    </location>
</feature>
<sequence length="601" mass="67527">MYDSSRRTGEQVHLDYFRTRYQTLEETKNAFLNIVDEIHSVEFDINPEYVPSYQILDTLDELYCTPPTGENYRIIYQALVDKFSDKRAMANSYLDQIINFKQAPSETASNLNAFLEKFNVAVNSLQKLAITNLDDYILAYLALSKLNPETQRSEVQGIGATGSKIYGCTNIVITSQIDASKRYPLEVLVVEKITNKLPQVEINVRGLSHLTNIPLADNSFHQPNKIDGIIGADLYPYLIGQGRVIGPPKAPVALETQLGYVVMGSVSLPVVENTFHSFCSIVDPSIETLVKRFWEIEEIQCSPVMHPDDLESAEIVKGHMYMDDLVSSICTVDQALHLYDELIELFSRGGFELVKWATNCPELLKHIPEQCQSSSLVNFDVDFLKVLGLQWCPKSDLLCFALKLDKRNCSKRNVLSTLARCFDPLGFLSPVTLQAKLVIKNMWILKLDWDDTPPTDMIQWWNDFQHALPLLSQFNVPRHIGAVCNSSAMLIGFADACQTSYGAVVYMRIDSPSGIYTSLLYAKTKVSPTKVLQRWNNLTTPIKCGTIVILESPNTPPLHWPLGIITEAFSGKDGQVRVVSVKTKTGIYKRPVVKVCPLPTQ</sequence>
<dbReference type="Pfam" id="PF18701">
    <property type="entry name" value="DUF5641"/>
    <property type="match status" value="1"/>
</dbReference>
<dbReference type="Pfam" id="PF03564">
    <property type="entry name" value="DUF1759"/>
    <property type="match status" value="1"/>
</dbReference>
<evidence type="ECO:0000313" key="3">
    <source>
        <dbReference type="Proteomes" id="UP001162164"/>
    </source>
</evidence>
<accession>A0ABQ9IUW8</accession>
<proteinExistence type="predicted"/>
<dbReference type="InterPro" id="IPR008042">
    <property type="entry name" value="Retrotrans_Pao"/>
</dbReference>
<protein>
    <recommendedName>
        <fullName evidence="1">DUF5641 domain-containing protein</fullName>
    </recommendedName>
</protein>
<dbReference type="PANTHER" id="PTHR47331">
    <property type="entry name" value="PHD-TYPE DOMAIN-CONTAINING PROTEIN"/>
    <property type="match status" value="1"/>
</dbReference>
<evidence type="ECO:0000313" key="2">
    <source>
        <dbReference type="EMBL" id="KAJ8966355.1"/>
    </source>
</evidence>
<evidence type="ECO:0000259" key="1">
    <source>
        <dbReference type="Pfam" id="PF18701"/>
    </source>
</evidence>
<dbReference type="Proteomes" id="UP001162164">
    <property type="component" value="Unassembled WGS sequence"/>
</dbReference>
<gene>
    <name evidence="2" type="ORF">NQ317_017008</name>
</gene>
<dbReference type="Pfam" id="PF05380">
    <property type="entry name" value="Peptidase_A17"/>
    <property type="match status" value="1"/>
</dbReference>
<organism evidence="2 3">
    <name type="scientific">Molorchus minor</name>
    <dbReference type="NCBI Taxonomy" id="1323400"/>
    <lineage>
        <taxon>Eukaryota</taxon>
        <taxon>Metazoa</taxon>
        <taxon>Ecdysozoa</taxon>
        <taxon>Arthropoda</taxon>
        <taxon>Hexapoda</taxon>
        <taxon>Insecta</taxon>
        <taxon>Pterygota</taxon>
        <taxon>Neoptera</taxon>
        <taxon>Endopterygota</taxon>
        <taxon>Coleoptera</taxon>
        <taxon>Polyphaga</taxon>
        <taxon>Cucujiformia</taxon>
        <taxon>Chrysomeloidea</taxon>
        <taxon>Cerambycidae</taxon>
        <taxon>Lamiinae</taxon>
        <taxon>Monochamini</taxon>
        <taxon>Molorchus</taxon>
    </lineage>
</organism>
<dbReference type="InterPro" id="IPR043502">
    <property type="entry name" value="DNA/RNA_pol_sf"/>
</dbReference>
<comment type="caution">
    <text evidence="2">The sequence shown here is derived from an EMBL/GenBank/DDBJ whole genome shotgun (WGS) entry which is preliminary data.</text>
</comment>
<dbReference type="SUPFAM" id="SSF56672">
    <property type="entry name" value="DNA/RNA polymerases"/>
    <property type="match status" value="1"/>
</dbReference>
<keyword evidence="3" id="KW-1185">Reference proteome</keyword>
<name>A0ABQ9IUW8_9CUCU</name>
<reference evidence="2" key="1">
    <citation type="journal article" date="2023" name="Insect Mol. Biol.">
        <title>Genome sequencing provides insights into the evolution of gene families encoding plant cell wall-degrading enzymes in longhorned beetles.</title>
        <authorList>
            <person name="Shin N.R."/>
            <person name="Okamura Y."/>
            <person name="Kirsch R."/>
            <person name="Pauchet Y."/>
        </authorList>
    </citation>
    <scope>NUCLEOTIDE SEQUENCE</scope>
    <source>
        <strain evidence="2">MMC_N1</strain>
    </source>
</reference>
<dbReference type="InterPro" id="IPR005312">
    <property type="entry name" value="DUF1759"/>
</dbReference>
<dbReference type="EMBL" id="JAPWTJ010002385">
    <property type="protein sequence ID" value="KAJ8966355.1"/>
    <property type="molecule type" value="Genomic_DNA"/>
</dbReference>